<organism evidence="1 2">
    <name type="scientific">Fictibacillus barbaricus</name>
    <dbReference type="NCBI Taxonomy" id="182136"/>
    <lineage>
        <taxon>Bacteria</taxon>
        <taxon>Bacillati</taxon>
        <taxon>Bacillota</taxon>
        <taxon>Bacilli</taxon>
        <taxon>Bacillales</taxon>
        <taxon>Fictibacillaceae</taxon>
        <taxon>Fictibacillus</taxon>
    </lineage>
</organism>
<dbReference type="RefSeq" id="WP_188403380.1">
    <property type="nucleotide sequence ID" value="NZ_BMCE01000002.1"/>
</dbReference>
<proteinExistence type="predicted"/>
<sequence length="242" mass="26620">MKNSRDISIVPLQDDLLMTVAADNSGSVGEKREDEVNVPYDVVAYYGARVCVMETLAVGAGPRTFIIHSFNEENVWDSMVQGAQRAFKEVGLENIEIIGSTESNFSLKQSASSFTLIGSVKETGLRIGTTLEDTSYAVIGKPLVGEEIIRQRDEVLPLRFFQELCQLEGVYELVPVGSQGIGKELSVICEHPHDYGCSLPMDKSAGPSSCVLISYNPKIENQLKKLTGNLFYSIYKKADKNL</sequence>
<gene>
    <name evidence="1" type="ORF">JYA64_06700</name>
</gene>
<reference evidence="1 2" key="1">
    <citation type="submission" date="2021-01" db="EMBL/GenBank/DDBJ databases">
        <title>Genome Sequencing of Type Strains.</title>
        <authorList>
            <person name="Lemaire J.F."/>
            <person name="Inderbitzin P."/>
            <person name="Collins S.B."/>
            <person name="Wespe N."/>
            <person name="Knight-Connoni V."/>
        </authorList>
    </citation>
    <scope>NUCLEOTIDE SEQUENCE [LARGE SCALE GENOMIC DNA]</scope>
    <source>
        <strain evidence="1 2">DSM 14730</strain>
    </source>
</reference>
<keyword evidence="2" id="KW-1185">Reference proteome</keyword>
<name>A0ABS2Z9X2_9BACL</name>
<evidence type="ECO:0000313" key="1">
    <source>
        <dbReference type="EMBL" id="MBN3544975.1"/>
    </source>
</evidence>
<accession>A0ABS2Z9X2</accession>
<comment type="caution">
    <text evidence="1">The sequence shown here is derived from an EMBL/GenBank/DDBJ whole genome shotgun (WGS) entry which is preliminary data.</text>
</comment>
<protein>
    <submittedName>
        <fullName evidence="1">ATPase</fullName>
    </submittedName>
</protein>
<dbReference type="EMBL" id="JAFHKS010000042">
    <property type="protein sequence ID" value="MBN3544975.1"/>
    <property type="molecule type" value="Genomic_DNA"/>
</dbReference>
<dbReference type="Proteomes" id="UP001319060">
    <property type="component" value="Unassembled WGS sequence"/>
</dbReference>
<evidence type="ECO:0000313" key="2">
    <source>
        <dbReference type="Proteomes" id="UP001319060"/>
    </source>
</evidence>